<dbReference type="InterPro" id="IPR026521">
    <property type="entry name" value="THAP2"/>
</dbReference>
<dbReference type="AlphaFoldDB" id="A0A8C5G3L7"/>
<evidence type="ECO:0000313" key="8">
    <source>
        <dbReference type="Proteomes" id="UP000694680"/>
    </source>
</evidence>
<dbReference type="InterPro" id="IPR006612">
    <property type="entry name" value="THAP_Znf"/>
</dbReference>
<organism evidence="7 8">
    <name type="scientific">Gouania willdenowi</name>
    <name type="common">Blunt-snouted clingfish</name>
    <name type="synonym">Lepadogaster willdenowi</name>
    <dbReference type="NCBI Taxonomy" id="441366"/>
    <lineage>
        <taxon>Eukaryota</taxon>
        <taxon>Metazoa</taxon>
        <taxon>Chordata</taxon>
        <taxon>Craniata</taxon>
        <taxon>Vertebrata</taxon>
        <taxon>Euteleostomi</taxon>
        <taxon>Actinopterygii</taxon>
        <taxon>Neopterygii</taxon>
        <taxon>Teleostei</taxon>
        <taxon>Neoteleostei</taxon>
        <taxon>Acanthomorphata</taxon>
        <taxon>Ovalentaria</taxon>
        <taxon>Blenniimorphae</taxon>
        <taxon>Blenniiformes</taxon>
        <taxon>Gobiesocoidei</taxon>
        <taxon>Gobiesocidae</taxon>
        <taxon>Gobiesocinae</taxon>
        <taxon>Gouania</taxon>
    </lineage>
</organism>
<evidence type="ECO:0000256" key="4">
    <source>
        <dbReference type="ARBA" id="ARBA00023125"/>
    </source>
</evidence>
<dbReference type="Pfam" id="PF05485">
    <property type="entry name" value="THAP"/>
    <property type="match status" value="1"/>
</dbReference>
<keyword evidence="3" id="KW-0862">Zinc</keyword>
<reference evidence="7" key="2">
    <citation type="submission" date="2025-08" db="UniProtKB">
        <authorList>
            <consortium name="Ensembl"/>
        </authorList>
    </citation>
    <scope>IDENTIFICATION</scope>
</reference>
<evidence type="ECO:0000313" key="7">
    <source>
        <dbReference type="Ensembl" id="ENSGWIP00000011695.1"/>
    </source>
</evidence>
<reference evidence="7" key="3">
    <citation type="submission" date="2025-09" db="UniProtKB">
        <authorList>
            <consortium name="Ensembl"/>
        </authorList>
    </citation>
    <scope>IDENTIFICATION</scope>
</reference>
<keyword evidence="8" id="KW-1185">Reference proteome</keyword>
<accession>A0A8C5G3L7</accession>
<dbReference type="PANTHER" id="PTHR47696">
    <property type="entry name" value="THAP DOMAIN-CONTAINING PROTEIN 2"/>
    <property type="match status" value="1"/>
</dbReference>
<sequence length="95" mass="10903">RNLSCAAVRSDPRVKSVKFPKDSILRRKWEQAVKRKGFVATDWSVLCSEHFNADDFDRTGQIVRLRQGVKPSVFNFPSYLQKVQTVGKNVGQLHQ</sequence>
<keyword evidence="1" id="KW-0479">Metal-binding</keyword>
<evidence type="ECO:0000259" key="6">
    <source>
        <dbReference type="PROSITE" id="PS50950"/>
    </source>
</evidence>
<dbReference type="Ensembl" id="ENSGWIT00000013082.1">
    <property type="protein sequence ID" value="ENSGWIP00000011695.1"/>
    <property type="gene ID" value="ENSGWIG00000006880.1"/>
</dbReference>
<feature type="domain" description="THAP-type" evidence="6">
    <location>
        <begin position="1"/>
        <end position="74"/>
    </location>
</feature>
<evidence type="ECO:0000256" key="3">
    <source>
        <dbReference type="ARBA" id="ARBA00022833"/>
    </source>
</evidence>
<dbReference type="PANTHER" id="PTHR47696:SF1">
    <property type="entry name" value="THAP DOMAIN-CONTAINING PROTEIN 2"/>
    <property type="match status" value="1"/>
</dbReference>
<dbReference type="Gene3D" id="6.20.210.20">
    <property type="entry name" value="THAP domain"/>
    <property type="match status" value="1"/>
</dbReference>
<keyword evidence="4 5" id="KW-0238">DNA-binding</keyword>
<proteinExistence type="predicted"/>
<evidence type="ECO:0000256" key="5">
    <source>
        <dbReference type="PROSITE-ProRule" id="PRU00309"/>
    </source>
</evidence>
<protein>
    <recommendedName>
        <fullName evidence="6">THAP-type domain-containing protein</fullName>
    </recommendedName>
</protein>
<evidence type="ECO:0000256" key="2">
    <source>
        <dbReference type="ARBA" id="ARBA00022771"/>
    </source>
</evidence>
<reference evidence="7" key="1">
    <citation type="submission" date="2020-06" db="EMBL/GenBank/DDBJ databases">
        <authorList>
            <consortium name="Wellcome Sanger Institute Data Sharing"/>
        </authorList>
    </citation>
    <scope>NUCLEOTIDE SEQUENCE [LARGE SCALE GENOMIC DNA]</scope>
</reference>
<dbReference type="SMART" id="SM00692">
    <property type="entry name" value="DM3"/>
    <property type="match status" value="1"/>
</dbReference>
<evidence type="ECO:0000256" key="1">
    <source>
        <dbReference type="ARBA" id="ARBA00022723"/>
    </source>
</evidence>
<keyword evidence="2 5" id="KW-0863">Zinc-finger</keyword>
<dbReference type="SUPFAM" id="SSF57716">
    <property type="entry name" value="Glucocorticoid receptor-like (DNA-binding domain)"/>
    <property type="match status" value="1"/>
</dbReference>
<dbReference type="PROSITE" id="PS50950">
    <property type="entry name" value="ZF_THAP"/>
    <property type="match status" value="1"/>
</dbReference>
<dbReference type="GO" id="GO:0003677">
    <property type="term" value="F:DNA binding"/>
    <property type="evidence" value="ECO:0007669"/>
    <property type="project" value="UniProtKB-UniRule"/>
</dbReference>
<dbReference type="GO" id="GO:0008270">
    <property type="term" value="F:zinc ion binding"/>
    <property type="evidence" value="ECO:0007669"/>
    <property type="project" value="UniProtKB-KW"/>
</dbReference>
<dbReference type="Proteomes" id="UP000694680">
    <property type="component" value="Chromosome 13"/>
</dbReference>
<dbReference type="InterPro" id="IPR038441">
    <property type="entry name" value="THAP_Znf_sf"/>
</dbReference>
<dbReference type="SMART" id="SM00980">
    <property type="entry name" value="THAP"/>
    <property type="match status" value="1"/>
</dbReference>
<name>A0A8C5G3L7_GOUWI</name>